<keyword evidence="2" id="KW-0472">Membrane</keyword>
<feature type="region of interest" description="Disordered" evidence="1">
    <location>
        <begin position="111"/>
        <end position="167"/>
    </location>
</feature>
<organism evidence="3 4">
    <name type="scientific">Sphingobacterium spiritivorum</name>
    <name type="common">Flavobacterium spiritivorum</name>
    <dbReference type="NCBI Taxonomy" id="258"/>
    <lineage>
        <taxon>Bacteria</taxon>
        <taxon>Pseudomonadati</taxon>
        <taxon>Bacteroidota</taxon>
        <taxon>Sphingobacteriia</taxon>
        <taxon>Sphingobacteriales</taxon>
        <taxon>Sphingobacteriaceae</taxon>
        <taxon>Sphingobacterium</taxon>
    </lineage>
</organism>
<sequence length="465" mass="52632">MNKSKQTTTDSKWPKIRKFFNDLHLWFGLISGIVVLIVCLTGTIYVYNTEIREAAAPHLYKVEKPAQEAMTADDLLIAAKKQIKGKISGIRISHDPERAYAILYSKPKKEEGKTDVKDQSVKSAEKGEAKKDVKEGIAANGEGKNKKERQEKEKKTGPPAGGRQRANQMMINPYTGELLGDPQEKETRTAAFMQKMFSLHRWLMLNEIEKPLIEGVENRKLGSWITGSATLLFTLGVISGIIIWFPQRLRGWKNGLKIKWSAKWKRINHDLHNTLGFYSCIILFLMGVTGPFWSFDWYRTGWQKTWGTYKEAPKEGGVPLKEEKKEESIYPGPEHAPLPVNQLLSLADKELVYPGDYMLSLPSDSVATVSISKYRKGFFAPATADRLILDQYSGKILKKEIFAEKPLNERISSSVKSLHVGDVYGPFTKLLYFISCLIATSLPVTGVMIWLNKMKKTKKKKPEMA</sequence>
<evidence type="ECO:0000256" key="2">
    <source>
        <dbReference type="SAM" id="Phobius"/>
    </source>
</evidence>
<evidence type="ECO:0000313" key="3">
    <source>
        <dbReference type="EMBL" id="SUJ14146.1"/>
    </source>
</evidence>
<feature type="transmembrane region" description="Helical" evidence="2">
    <location>
        <begin position="25"/>
        <end position="47"/>
    </location>
</feature>
<keyword evidence="2" id="KW-0812">Transmembrane</keyword>
<keyword evidence="2" id="KW-1133">Transmembrane helix</keyword>
<feature type="transmembrane region" description="Helical" evidence="2">
    <location>
        <begin position="275"/>
        <end position="295"/>
    </location>
</feature>
<accession>A0A380C703</accession>
<feature type="transmembrane region" description="Helical" evidence="2">
    <location>
        <begin position="430"/>
        <end position="451"/>
    </location>
</feature>
<dbReference type="PANTHER" id="PTHR34219:SF3">
    <property type="entry name" value="BLL7967 PROTEIN"/>
    <property type="match status" value="1"/>
</dbReference>
<dbReference type="Proteomes" id="UP000254893">
    <property type="component" value="Unassembled WGS sequence"/>
</dbReference>
<dbReference type="AlphaFoldDB" id="A0A380C703"/>
<evidence type="ECO:0000256" key="1">
    <source>
        <dbReference type="SAM" id="MobiDB-lite"/>
    </source>
</evidence>
<protein>
    <submittedName>
        <fullName evidence="3">Uncharacterized iron-regulated membrane protein</fullName>
    </submittedName>
</protein>
<dbReference type="RefSeq" id="WP_115170243.1">
    <property type="nucleotide sequence ID" value="NZ_UGYW01000002.1"/>
</dbReference>
<dbReference type="EMBL" id="UGYW01000002">
    <property type="protein sequence ID" value="SUJ14146.1"/>
    <property type="molecule type" value="Genomic_DNA"/>
</dbReference>
<evidence type="ECO:0000313" key="4">
    <source>
        <dbReference type="Proteomes" id="UP000254893"/>
    </source>
</evidence>
<reference evidence="3 4" key="1">
    <citation type="submission" date="2018-06" db="EMBL/GenBank/DDBJ databases">
        <authorList>
            <consortium name="Pathogen Informatics"/>
            <person name="Doyle S."/>
        </authorList>
    </citation>
    <scope>NUCLEOTIDE SEQUENCE [LARGE SCALE GENOMIC DNA]</scope>
    <source>
        <strain evidence="3 4">NCTC11388</strain>
    </source>
</reference>
<feature type="compositionally biased region" description="Basic and acidic residues" evidence="1">
    <location>
        <begin position="143"/>
        <end position="156"/>
    </location>
</feature>
<feature type="compositionally biased region" description="Basic and acidic residues" evidence="1">
    <location>
        <begin position="111"/>
        <end position="135"/>
    </location>
</feature>
<proteinExistence type="predicted"/>
<dbReference type="PANTHER" id="PTHR34219">
    <property type="entry name" value="IRON-REGULATED INNER MEMBRANE PROTEIN-RELATED"/>
    <property type="match status" value="1"/>
</dbReference>
<gene>
    <name evidence="3" type="ORF">NCTC11388_02365</name>
</gene>
<dbReference type="InterPro" id="IPR005625">
    <property type="entry name" value="PepSY-ass_TM"/>
</dbReference>
<feature type="transmembrane region" description="Helical" evidence="2">
    <location>
        <begin position="221"/>
        <end position="245"/>
    </location>
</feature>
<name>A0A380C703_SPHSI</name>
<dbReference type="Pfam" id="PF03929">
    <property type="entry name" value="PepSY_TM"/>
    <property type="match status" value="1"/>
</dbReference>